<dbReference type="InterPro" id="IPR001005">
    <property type="entry name" value="SANT/Myb"/>
</dbReference>
<dbReference type="PROSITE" id="PS50090">
    <property type="entry name" value="MYB_LIKE"/>
    <property type="match status" value="2"/>
</dbReference>
<dbReference type="Pfam" id="PF00249">
    <property type="entry name" value="Myb_DNA-binding"/>
    <property type="match status" value="2"/>
</dbReference>
<dbReference type="SMART" id="SM00717">
    <property type="entry name" value="SANT"/>
    <property type="match status" value="2"/>
</dbReference>
<feature type="domain" description="Myb-like" evidence="5">
    <location>
        <begin position="49"/>
        <end position="100"/>
    </location>
</feature>
<reference evidence="7" key="1">
    <citation type="submission" date="2021-01" db="EMBL/GenBank/DDBJ databases">
        <authorList>
            <person name="Corre E."/>
            <person name="Pelletier E."/>
            <person name="Niang G."/>
            <person name="Scheremetjew M."/>
            <person name="Finn R."/>
            <person name="Kale V."/>
            <person name="Holt S."/>
            <person name="Cochrane G."/>
            <person name="Meng A."/>
            <person name="Brown T."/>
            <person name="Cohen L."/>
        </authorList>
    </citation>
    <scope>NUCLEOTIDE SEQUENCE</scope>
    <source>
        <strain evidence="7">CCMP3124</strain>
    </source>
</reference>
<dbReference type="PROSITE" id="PS51294">
    <property type="entry name" value="HTH_MYB"/>
    <property type="match status" value="2"/>
</dbReference>
<evidence type="ECO:0000313" key="7">
    <source>
        <dbReference type="EMBL" id="CAD9241319.1"/>
    </source>
</evidence>
<dbReference type="EMBL" id="HBGI01004744">
    <property type="protein sequence ID" value="CAD9241319.1"/>
    <property type="molecule type" value="Transcribed_RNA"/>
</dbReference>
<dbReference type="InterPro" id="IPR009057">
    <property type="entry name" value="Homeodomain-like_sf"/>
</dbReference>
<feature type="domain" description="Myb-like" evidence="5">
    <location>
        <begin position="101"/>
        <end position="151"/>
    </location>
</feature>
<evidence type="ECO:0000256" key="3">
    <source>
        <dbReference type="ARBA" id="ARBA00023163"/>
    </source>
</evidence>
<dbReference type="GO" id="GO:0000978">
    <property type="term" value="F:RNA polymerase II cis-regulatory region sequence-specific DNA binding"/>
    <property type="evidence" value="ECO:0007669"/>
    <property type="project" value="TreeGrafter"/>
</dbReference>
<keyword evidence="1" id="KW-0805">Transcription regulation</keyword>
<dbReference type="Gene3D" id="1.10.10.60">
    <property type="entry name" value="Homeodomain-like"/>
    <property type="match status" value="2"/>
</dbReference>
<dbReference type="CDD" id="cd00167">
    <property type="entry name" value="SANT"/>
    <property type="match status" value="2"/>
</dbReference>
<gene>
    <name evidence="7" type="ORF">EAUS1353_LOCUS3059</name>
</gene>
<protein>
    <submittedName>
        <fullName evidence="7">Uncharacterized protein</fullName>
    </submittedName>
</protein>
<dbReference type="PANTHER" id="PTHR46621">
    <property type="entry name" value="SNRNA-ACTIVATING PROTEIN COMPLEX SUBUNIT 4"/>
    <property type="match status" value="1"/>
</dbReference>
<proteinExistence type="predicted"/>
<evidence type="ECO:0000256" key="4">
    <source>
        <dbReference type="ARBA" id="ARBA00023242"/>
    </source>
</evidence>
<accession>A0A7S1XHT9</accession>
<dbReference type="InterPro" id="IPR051575">
    <property type="entry name" value="Myb-like_DNA-bd"/>
</dbReference>
<dbReference type="GO" id="GO:0019185">
    <property type="term" value="C:snRNA-activating protein complex"/>
    <property type="evidence" value="ECO:0007669"/>
    <property type="project" value="TreeGrafter"/>
</dbReference>
<dbReference type="GO" id="GO:0042795">
    <property type="term" value="P:snRNA transcription by RNA polymerase II"/>
    <property type="evidence" value="ECO:0007669"/>
    <property type="project" value="TreeGrafter"/>
</dbReference>
<dbReference type="SUPFAM" id="SSF46689">
    <property type="entry name" value="Homeodomain-like"/>
    <property type="match status" value="1"/>
</dbReference>
<feature type="domain" description="HTH myb-type" evidence="6">
    <location>
        <begin position="49"/>
        <end position="104"/>
    </location>
</feature>
<name>A0A7S1XHT9_9RHOD</name>
<keyword evidence="3" id="KW-0804">Transcription</keyword>
<evidence type="ECO:0000259" key="6">
    <source>
        <dbReference type="PROSITE" id="PS51294"/>
    </source>
</evidence>
<dbReference type="PANTHER" id="PTHR46621:SF1">
    <property type="entry name" value="SNRNA-ACTIVATING PROTEIN COMPLEX SUBUNIT 4"/>
    <property type="match status" value="1"/>
</dbReference>
<keyword evidence="4" id="KW-0539">Nucleus</keyword>
<sequence length="162" mass="19109">MSSQCDTETSRSVERSCERDPRMELGFILDAAQTPGRALVRLAKTQSPQRTVSKPRWTPEEDELLCKLVSEFGAKRWKRFEQHFPGREGFHIRAHWKHHFENAESKRPFSAKDDEELLAAYKILGAQWSRIARQMDRRIDNDVKNRFKLLMRRQALEAQRNV</sequence>
<organism evidence="7">
    <name type="scientific">Erythrolobus australicus</name>
    <dbReference type="NCBI Taxonomy" id="1077150"/>
    <lineage>
        <taxon>Eukaryota</taxon>
        <taxon>Rhodophyta</taxon>
        <taxon>Bangiophyceae</taxon>
        <taxon>Porphyridiales</taxon>
        <taxon>Porphyridiaceae</taxon>
        <taxon>Erythrolobus</taxon>
    </lineage>
</organism>
<dbReference type="AlphaFoldDB" id="A0A7S1XHT9"/>
<dbReference type="InterPro" id="IPR017930">
    <property type="entry name" value="Myb_dom"/>
</dbReference>
<feature type="domain" description="HTH myb-type" evidence="6">
    <location>
        <begin position="106"/>
        <end position="155"/>
    </location>
</feature>
<dbReference type="GO" id="GO:0042796">
    <property type="term" value="P:snRNA transcription by RNA polymerase III"/>
    <property type="evidence" value="ECO:0007669"/>
    <property type="project" value="TreeGrafter"/>
</dbReference>
<evidence type="ECO:0000256" key="1">
    <source>
        <dbReference type="ARBA" id="ARBA00023015"/>
    </source>
</evidence>
<evidence type="ECO:0000256" key="2">
    <source>
        <dbReference type="ARBA" id="ARBA00023125"/>
    </source>
</evidence>
<dbReference type="GO" id="GO:0001006">
    <property type="term" value="F:RNA polymerase III type 3 promoter sequence-specific DNA binding"/>
    <property type="evidence" value="ECO:0007669"/>
    <property type="project" value="TreeGrafter"/>
</dbReference>
<evidence type="ECO:0000259" key="5">
    <source>
        <dbReference type="PROSITE" id="PS50090"/>
    </source>
</evidence>
<keyword evidence="2" id="KW-0238">DNA-binding</keyword>